<evidence type="ECO:0000313" key="12">
    <source>
        <dbReference type="Proteomes" id="UP000033187"/>
    </source>
</evidence>
<dbReference type="InterPro" id="IPR001608">
    <property type="entry name" value="Ala_racemase_N"/>
</dbReference>
<dbReference type="Proteomes" id="UP000033187">
    <property type="component" value="Chromosome 1"/>
</dbReference>
<proteinExistence type="inferred from homology"/>
<dbReference type="GO" id="GO:0005829">
    <property type="term" value="C:cytosol"/>
    <property type="evidence" value="ECO:0007669"/>
    <property type="project" value="TreeGrafter"/>
</dbReference>
<keyword evidence="5 7" id="KW-0663">Pyridoxal phosphate</keyword>
<comment type="similarity">
    <text evidence="3 7">Belongs to the alanine racemase family.</text>
</comment>
<dbReference type="SMART" id="SM01005">
    <property type="entry name" value="Ala_racemase_C"/>
    <property type="match status" value="1"/>
</dbReference>
<dbReference type="GO" id="GO:0030632">
    <property type="term" value="P:D-alanine biosynthetic process"/>
    <property type="evidence" value="ECO:0007669"/>
    <property type="project" value="UniProtKB-UniRule"/>
</dbReference>
<accession>A0A0D6JID1</accession>
<evidence type="ECO:0000256" key="8">
    <source>
        <dbReference type="PIRSR" id="PIRSR600821-50"/>
    </source>
</evidence>
<evidence type="ECO:0000256" key="2">
    <source>
        <dbReference type="ARBA" id="ARBA00001933"/>
    </source>
</evidence>
<evidence type="ECO:0000256" key="5">
    <source>
        <dbReference type="ARBA" id="ARBA00022898"/>
    </source>
</evidence>
<dbReference type="EC" id="5.1.1.1" evidence="4 7"/>
<dbReference type="SUPFAM" id="SSF51419">
    <property type="entry name" value="PLP-binding barrel"/>
    <property type="match status" value="1"/>
</dbReference>
<evidence type="ECO:0000256" key="4">
    <source>
        <dbReference type="ARBA" id="ARBA00013089"/>
    </source>
</evidence>
<dbReference type="EMBL" id="LN829119">
    <property type="protein sequence ID" value="CPR21675.1"/>
    <property type="molecule type" value="Genomic_DNA"/>
</dbReference>
<keyword evidence="6 7" id="KW-0413">Isomerase</keyword>
<dbReference type="UniPathway" id="UPA00042">
    <property type="reaction ID" value="UER00497"/>
</dbReference>
<sequence>MTRLWPDLMPSNSNAFFAAAPPEAPGILAIDLDQLAANWQALRDYVAPAQCAAVVKADAYGLGADRVIPALAAAGCRVFFVATLAEARQARTLAPQGNILVLDGITPGASEAYTQINAWPVLSSLAEIKEWGQEGVQRGSPAPCALHIDTGLNRLGMSEPDIRALAGDTHLLGRLDIRLVMSHLACADEPDHPKNAKQHDVMRQLRPLLPNAATSLAASDGIMLGPNFHFDLVRPGYALYGGQASKGRPAPVKPVVQSFARVLQVRDLAPGATVGYSASYSAEQPRRIAVIAAGYADGFFRHLSAAAGETGGFVAFSGKRAPVVGRVSMDLITTDVTAFNDPSVVRGDWAEILGPTITLEEMGAAAGTIGYETLTRLGRRFHRVYLERDGDI</sequence>
<dbReference type="Pfam" id="PF01168">
    <property type="entry name" value="Ala_racemase_N"/>
    <property type="match status" value="1"/>
</dbReference>
<reference evidence="12" key="1">
    <citation type="submission" date="2015-02" db="EMBL/GenBank/DDBJ databases">
        <authorList>
            <person name="Chooi Y.-H."/>
        </authorList>
    </citation>
    <scope>NUCLEOTIDE SEQUENCE [LARGE SCALE GENOMIC DNA]</scope>
    <source>
        <strain evidence="12">strain Y</strain>
    </source>
</reference>
<dbReference type="RefSeq" id="WP_244464918.1">
    <property type="nucleotide sequence ID" value="NZ_LN829118.1"/>
</dbReference>
<dbReference type="PANTHER" id="PTHR30511">
    <property type="entry name" value="ALANINE RACEMASE"/>
    <property type="match status" value="1"/>
</dbReference>
<comment type="cofactor">
    <cofactor evidence="2 7 8">
        <name>pyridoxal 5'-phosphate</name>
        <dbReference type="ChEBI" id="CHEBI:597326"/>
    </cofactor>
</comment>
<dbReference type="InterPro" id="IPR029066">
    <property type="entry name" value="PLP-binding_barrel"/>
</dbReference>
<name>A0A0D6JID1_9HYPH</name>
<organism evidence="11 12">
    <name type="scientific">Candidatus Filomicrobium marinum</name>
    <dbReference type="NCBI Taxonomy" id="1608628"/>
    <lineage>
        <taxon>Bacteria</taxon>
        <taxon>Pseudomonadati</taxon>
        <taxon>Pseudomonadota</taxon>
        <taxon>Alphaproteobacteria</taxon>
        <taxon>Hyphomicrobiales</taxon>
        <taxon>Hyphomicrobiaceae</taxon>
        <taxon>Filomicrobium</taxon>
    </lineage>
</organism>
<feature type="binding site" evidence="7 9">
    <location>
        <position position="329"/>
    </location>
    <ligand>
        <name>substrate</name>
    </ligand>
</feature>
<evidence type="ECO:0000256" key="3">
    <source>
        <dbReference type="ARBA" id="ARBA00007880"/>
    </source>
</evidence>
<dbReference type="Pfam" id="PF00842">
    <property type="entry name" value="Ala_racemase_C"/>
    <property type="match status" value="1"/>
</dbReference>
<dbReference type="CDD" id="cd00430">
    <property type="entry name" value="PLPDE_III_AR"/>
    <property type="match status" value="1"/>
</dbReference>
<comment type="function">
    <text evidence="7">Catalyzes the interconversion of L-alanine and D-alanine. May also act on other amino acids.</text>
</comment>
<comment type="pathway">
    <text evidence="7">Amino-acid biosynthesis; D-alanine biosynthesis; D-alanine from L-alanine: step 1/1.</text>
</comment>
<gene>
    <name evidence="11" type="primary">alr</name>
    <name evidence="11" type="ORF">YBN1229_v1_3151</name>
</gene>
<evidence type="ECO:0000256" key="9">
    <source>
        <dbReference type="PIRSR" id="PIRSR600821-52"/>
    </source>
</evidence>
<evidence type="ECO:0000256" key="7">
    <source>
        <dbReference type="HAMAP-Rule" id="MF_01201"/>
    </source>
</evidence>
<feature type="modified residue" description="N6-(pyridoxal phosphate)lysine" evidence="7 8">
    <location>
        <position position="56"/>
    </location>
</feature>
<evidence type="ECO:0000256" key="1">
    <source>
        <dbReference type="ARBA" id="ARBA00000316"/>
    </source>
</evidence>
<dbReference type="GO" id="GO:0030170">
    <property type="term" value="F:pyridoxal phosphate binding"/>
    <property type="evidence" value="ECO:0007669"/>
    <property type="project" value="UniProtKB-UniRule"/>
</dbReference>
<feature type="active site" description="Proton acceptor; specific for L-alanine" evidence="7">
    <location>
        <position position="276"/>
    </location>
</feature>
<evidence type="ECO:0000259" key="10">
    <source>
        <dbReference type="SMART" id="SM01005"/>
    </source>
</evidence>
<dbReference type="InterPro" id="IPR000821">
    <property type="entry name" value="Ala_racemase"/>
</dbReference>
<dbReference type="InterPro" id="IPR011079">
    <property type="entry name" value="Ala_racemase_C"/>
</dbReference>
<evidence type="ECO:0000256" key="6">
    <source>
        <dbReference type="ARBA" id="ARBA00023235"/>
    </source>
</evidence>
<dbReference type="NCBIfam" id="TIGR00492">
    <property type="entry name" value="alr"/>
    <property type="match status" value="1"/>
</dbReference>
<dbReference type="AlphaFoldDB" id="A0A0D6JID1"/>
<protein>
    <recommendedName>
        <fullName evidence="4 7">Alanine racemase</fullName>
        <ecNumber evidence="4 7">5.1.1.1</ecNumber>
    </recommendedName>
</protein>
<dbReference type="PROSITE" id="PS00395">
    <property type="entry name" value="ALANINE_RACEMASE"/>
    <property type="match status" value="1"/>
</dbReference>
<dbReference type="InterPro" id="IPR020622">
    <property type="entry name" value="Ala_racemase_pyridoxalP-BS"/>
</dbReference>
<dbReference type="PRINTS" id="PR00992">
    <property type="entry name" value="ALARACEMASE"/>
</dbReference>
<dbReference type="Gene3D" id="3.20.20.10">
    <property type="entry name" value="Alanine racemase"/>
    <property type="match status" value="1"/>
</dbReference>
<dbReference type="PANTHER" id="PTHR30511:SF0">
    <property type="entry name" value="ALANINE RACEMASE, CATABOLIC-RELATED"/>
    <property type="match status" value="1"/>
</dbReference>
<keyword evidence="12" id="KW-1185">Reference proteome</keyword>
<dbReference type="InterPro" id="IPR009006">
    <property type="entry name" value="Ala_racemase/Decarboxylase_C"/>
</dbReference>
<dbReference type="GO" id="GO:0008784">
    <property type="term" value="F:alanine racemase activity"/>
    <property type="evidence" value="ECO:0007669"/>
    <property type="project" value="UniProtKB-UniRule"/>
</dbReference>
<evidence type="ECO:0000313" key="11">
    <source>
        <dbReference type="EMBL" id="CPR21675.1"/>
    </source>
</evidence>
<dbReference type="SUPFAM" id="SSF50621">
    <property type="entry name" value="Alanine racemase C-terminal domain-like"/>
    <property type="match status" value="1"/>
</dbReference>
<dbReference type="HAMAP" id="MF_01201">
    <property type="entry name" value="Ala_racemase"/>
    <property type="match status" value="1"/>
</dbReference>
<comment type="catalytic activity">
    <reaction evidence="1 7">
        <text>L-alanine = D-alanine</text>
        <dbReference type="Rhea" id="RHEA:20249"/>
        <dbReference type="ChEBI" id="CHEBI:57416"/>
        <dbReference type="ChEBI" id="CHEBI:57972"/>
        <dbReference type="EC" id="5.1.1.1"/>
    </reaction>
</comment>
<dbReference type="KEGG" id="fiy:BN1229_v1_3151"/>
<feature type="active site" description="Proton acceptor; specific for D-alanine" evidence="7">
    <location>
        <position position="56"/>
    </location>
</feature>
<feature type="domain" description="Alanine racemase C-terminal" evidence="10">
    <location>
        <begin position="255"/>
        <end position="386"/>
    </location>
</feature>
<dbReference type="Gene3D" id="2.40.37.10">
    <property type="entry name" value="Lyase, Ornithine Decarboxylase, Chain A, domain 1"/>
    <property type="match status" value="1"/>
</dbReference>
<dbReference type="KEGG" id="fil:BN1229_v1_2761"/>
<feature type="binding site" evidence="7 9">
    <location>
        <position position="154"/>
    </location>
    <ligand>
        <name>substrate</name>
    </ligand>
</feature>